<organism evidence="3 4">
    <name type="scientific">Paenibacillus septentrionalis</name>
    <dbReference type="NCBI Taxonomy" id="429342"/>
    <lineage>
        <taxon>Bacteria</taxon>
        <taxon>Bacillati</taxon>
        <taxon>Bacillota</taxon>
        <taxon>Bacilli</taxon>
        <taxon>Bacillales</taxon>
        <taxon>Paenibacillaceae</taxon>
        <taxon>Paenibacillus</taxon>
    </lineage>
</organism>
<feature type="transmembrane region" description="Helical" evidence="2">
    <location>
        <begin position="12"/>
        <end position="35"/>
    </location>
</feature>
<feature type="transmembrane region" description="Helical" evidence="2">
    <location>
        <begin position="41"/>
        <end position="62"/>
    </location>
</feature>
<keyword evidence="2" id="KW-0812">Transmembrane</keyword>
<feature type="transmembrane region" description="Helical" evidence="2">
    <location>
        <begin position="226"/>
        <end position="244"/>
    </location>
</feature>
<accession>A0ABW1UZQ9</accession>
<dbReference type="InterPro" id="IPR052528">
    <property type="entry name" value="Sugar_transport-like"/>
</dbReference>
<feature type="transmembrane region" description="Helical" evidence="2">
    <location>
        <begin position="279"/>
        <end position="297"/>
    </location>
</feature>
<dbReference type="CDD" id="cd06174">
    <property type="entry name" value="MFS"/>
    <property type="match status" value="1"/>
</dbReference>
<dbReference type="Pfam" id="PF07690">
    <property type="entry name" value="MFS_1"/>
    <property type="match status" value="1"/>
</dbReference>
<feature type="transmembrane region" description="Helical" evidence="2">
    <location>
        <begin position="374"/>
        <end position="393"/>
    </location>
</feature>
<name>A0ABW1UZQ9_9BACL</name>
<feature type="transmembrane region" description="Helical" evidence="2">
    <location>
        <begin position="74"/>
        <end position="93"/>
    </location>
</feature>
<evidence type="ECO:0000313" key="3">
    <source>
        <dbReference type="EMBL" id="MFC6331686.1"/>
    </source>
</evidence>
<reference evidence="4" key="1">
    <citation type="journal article" date="2019" name="Int. J. Syst. Evol. Microbiol.">
        <title>The Global Catalogue of Microorganisms (GCM) 10K type strain sequencing project: providing services to taxonomists for standard genome sequencing and annotation.</title>
        <authorList>
            <consortium name="The Broad Institute Genomics Platform"/>
            <consortium name="The Broad Institute Genome Sequencing Center for Infectious Disease"/>
            <person name="Wu L."/>
            <person name="Ma J."/>
        </authorList>
    </citation>
    <scope>NUCLEOTIDE SEQUENCE [LARGE SCALE GENOMIC DNA]</scope>
    <source>
        <strain evidence="4">PCU 280</strain>
    </source>
</reference>
<dbReference type="InterPro" id="IPR036259">
    <property type="entry name" value="MFS_trans_sf"/>
</dbReference>
<keyword evidence="2" id="KW-1133">Transmembrane helix</keyword>
<dbReference type="RefSeq" id="WP_379231180.1">
    <property type="nucleotide sequence ID" value="NZ_JBHSTE010000001.1"/>
</dbReference>
<keyword evidence="4" id="KW-1185">Reference proteome</keyword>
<gene>
    <name evidence="3" type="ORF">ACFP56_03555</name>
</gene>
<evidence type="ECO:0000256" key="1">
    <source>
        <dbReference type="ARBA" id="ARBA00004651"/>
    </source>
</evidence>
<evidence type="ECO:0000313" key="4">
    <source>
        <dbReference type="Proteomes" id="UP001596233"/>
    </source>
</evidence>
<feature type="transmembrane region" description="Helical" evidence="2">
    <location>
        <begin position="166"/>
        <end position="187"/>
    </location>
</feature>
<protein>
    <submittedName>
        <fullName evidence="3">MFS transporter</fullName>
    </submittedName>
</protein>
<dbReference type="PANTHER" id="PTHR23526">
    <property type="entry name" value="INTEGRAL MEMBRANE TRANSPORT PROTEIN-RELATED"/>
    <property type="match status" value="1"/>
</dbReference>
<keyword evidence="2" id="KW-0472">Membrane</keyword>
<feature type="transmembrane region" description="Helical" evidence="2">
    <location>
        <begin position="344"/>
        <end position="368"/>
    </location>
</feature>
<feature type="transmembrane region" description="Helical" evidence="2">
    <location>
        <begin position="250"/>
        <end position="272"/>
    </location>
</feature>
<dbReference type="Proteomes" id="UP001596233">
    <property type="component" value="Unassembled WGS sequence"/>
</dbReference>
<proteinExistence type="predicted"/>
<feature type="transmembrane region" description="Helical" evidence="2">
    <location>
        <begin position="99"/>
        <end position="118"/>
    </location>
</feature>
<dbReference type="InterPro" id="IPR011701">
    <property type="entry name" value="MFS"/>
</dbReference>
<dbReference type="EMBL" id="JBHSTE010000001">
    <property type="protein sequence ID" value="MFC6331686.1"/>
    <property type="molecule type" value="Genomic_DNA"/>
</dbReference>
<feature type="transmembrane region" description="Helical" evidence="2">
    <location>
        <begin position="303"/>
        <end position="323"/>
    </location>
</feature>
<sequence length="424" mass="47752">MAKVLDRQALLLLAIYVSFGFANALSGTFIPVYLWKASGSYLTVALFALAQYSIGGLTFYLCGKWIKEGNKLNCLRAGCLLSGVFYCLVLWMQESASQLPFILGIISGAGLGCYWVAYNLIYFEITEPDTRDRFNGTQGLLGAGSGIIAPWMSGLLISWLAGQRGYTLIFTASLLIFACCGALSFFIKKRPPQGTYDWLYPLKRWRNHTEENKQWRYVFGAVTMQGIREGVFMFLINLVVFVATRDEAKVGTYTLVASLTSLVSFWLVGRFIKPSFRKYAMLIGVIFLSLVIIPFFWRIDYRALIMFGVGTSLLYPLYIIPITSKVFDMIGSTKESVAHREELIIFREIALTLGRVVGLIPFFIYVLWVNTEVGLVWVLLLVGCAPIIGWFFMRPLFHIQHKRYSGDDVGKTQAVLKPKPQSEA</sequence>
<feature type="transmembrane region" description="Helical" evidence="2">
    <location>
        <begin position="139"/>
        <end position="160"/>
    </location>
</feature>
<comment type="subcellular location">
    <subcellularLocation>
        <location evidence="1">Cell membrane</location>
        <topology evidence="1">Multi-pass membrane protein</topology>
    </subcellularLocation>
</comment>
<dbReference type="SUPFAM" id="SSF103473">
    <property type="entry name" value="MFS general substrate transporter"/>
    <property type="match status" value="1"/>
</dbReference>
<dbReference type="Gene3D" id="1.20.1250.20">
    <property type="entry name" value="MFS general substrate transporter like domains"/>
    <property type="match status" value="1"/>
</dbReference>
<evidence type="ECO:0000256" key="2">
    <source>
        <dbReference type="SAM" id="Phobius"/>
    </source>
</evidence>
<comment type="caution">
    <text evidence="3">The sequence shown here is derived from an EMBL/GenBank/DDBJ whole genome shotgun (WGS) entry which is preliminary data.</text>
</comment>
<dbReference type="PANTHER" id="PTHR23526:SF2">
    <property type="entry name" value="MAJOR FACILITATOR SUPERFAMILY (MFS) PROFILE DOMAIN-CONTAINING PROTEIN"/>
    <property type="match status" value="1"/>
</dbReference>